<name>A0A087S301_9ARCH</name>
<dbReference type="Gene3D" id="3.20.20.100">
    <property type="entry name" value="NADP-dependent oxidoreductase domain"/>
    <property type="match status" value="1"/>
</dbReference>
<dbReference type="Proteomes" id="UP000029387">
    <property type="component" value="Unassembled WGS sequence"/>
</dbReference>
<dbReference type="EC" id="1.1.1.267" evidence="2"/>
<evidence type="ECO:0000259" key="1">
    <source>
        <dbReference type="Pfam" id="PF00248"/>
    </source>
</evidence>
<feature type="domain" description="NADP-dependent oxidoreductase" evidence="1">
    <location>
        <begin position="16"/>
        <end position="316"/>
    </location>
</feature>
<dbReference type="GO" id="GO:0030604">
    <property type="term" value="F:1-deoxy-D-xylulose-5-phosphate reductoisomerase activity"/>
    <property type="evidence" value="ECO:0007669"/>
    <property type="project" value="UniProtKB-EC"/>
</dbReference>
<dbReference type="PANTHER" id="PTHR43312:SF1">
    <property type="entry name" value="NADP-DEPENDENT OXIDOREDUCTASE DOMAIN-CONTAINING PROTEIN"/>
    <property type="match status" value="1"/>
</dbReference>
<accession>A0A087S301</accession>
<reference evidence="2 3" key="1">
    <citation type="submission" date="2014-06" db="EMBL/GenBank/DDBJ databases">
        <authorList>
            <person name="Ngugi D.K."/>
            <person name="Blom J."/>
            <person name="Alam I."/>
            <person name="Rashid M."/>
            <person name="Baalawi W."/>
            <person name="Zhang G."/>
            <person name="Hikmawan T."/>
            <person name="Guan Y."/>
            <person name="Antunes A."/>
            <person name="Siam R."/>
            <person name="El-Dorry H."/>
            <person name="Bajic V."/>
            <person name="Stingl U."/>
        </authorList>
    </citation>
    <scope>NUCLEOTIDE SEQUENCE [LARGE SCALE GENOMIC DNA]</scope>
    <source>
        <strain evidence="2">SCGC AAA799-P11</strain>
    </source>
</reference>
<comment type="caution">
    <text evidence="2">The sequence shown here is derived from an EMBL/GenBank/DDBJ whole genome shotgun (WGS) entry which is preliminary data.</text>
</comment>
<dbReference type="CDD" id="cd19086">
    <property type="entry name" value="AKR_AKR11C1"/>
    <property type="match status" value="1"/>
</dbReference>
<keyword evidence="2" id="KW-0560">Oxidoreductase</keyword>
<sequence length="322" mass="36020">MIKKRKLGKTDLMVSEIGLGGYQLGGFSKINDIPIAFGDMDEKNAINLINKAVDFGVTTFDTADFYSLGKSEIRLGKAVKQFRDEICIFTKAGSVASYTDIGFEIDLSYHHLMASVDRSLQRLDTDYVDVFQIHKAPQSEADFQSVEKAFAKIKSEGKARYCGASVGIKYEVGIELMKRGLVDSLQLYFSLIDPIPLKELFPMAKKEGVGIIIAEPLGQGLLTGKYKPDHVFPNSDIRNHVYDPNLLQKKLQKSQEFQFLINQSRNASQVALSYVLSRDEVSTCIPGSKSIEQLESNSFASEIILSPDELEKIKNIQQKWIE</sequence>
<evidence type="ECO:0000313" key="3">
    <source>
        <dbReference type="Proteomes" id="UP000029387"/>
    </source>
</evidence>
<dbReference type="AlphaFoldDB" id="A0A087S301"/>
<dbReference type="InterPro" id="IPR036812">
    <property type="entry name" value="NAD(P)_OxRdtase_dom_sf"/>
</dbReference>
<gene>
    <name evidence="2" type="primary">tas</name>
    <name evidence="2" type="ORF">AAA799P11_00176</name>
</gene>
<protein>
    <submittedName>
        <fullName evidence="2">Protein ta</fullName>
        <ecNumber evidence="2">1.1.1.267</ecNumber>
    </submittedName>
</protein>
<dbReference type="SUPFAM" id="SSF51430">
    <property type="entry name" value="NAD(P)-linked oxidoreductase"/>
    <property type="match status" value="1"/>
</dbReference>
<dbReference type="InterPro" id="IPR053135">
    <property type="entry name" value="AKR2_Oxidoreductase"/>
</dbReference>
<proteinExistence type="predicted"/>
<organism evidence="2 3">
    <name type="scientific">Marine Group I thaumarchaeote SCGC AAA799-P11</name>
    <dbReference type="NCBI Taxonomy" id="1502295"/>
    <lineage>
        <taxon>Archaea</taxon>
        <taxon>Nitrososphaerota</taxon>
        <taxon>Marine Group I</taxon>
    </lineage>
</organism>
<dbReference type="InterPro" id="IPR023210">
    <property type="entry name" value="NADP_OxRdtase_dom"/>
</dbReference>
<dbReference type="PANTHER" id="PTHR43312">
    <property type="entry name" value="D-THREO-ALDOSE 1-DEHYDROGENASE"/>
    <property type="match status" value="1"/>
</dbReference>
<dbReference type="Pfam" id="PF00248">
    <property type="entry name" value="Aldo_ket_red"/>
    <property type="match status" value="1"/>
</dbReference>
<keyword evidence="3" id="KW-1185">Reference proteome</keyword>
<dbReference type="EMBL" id="JOSZ01000002">
    <property type="protein sequence ID" value="KFM20105.1"/>
    <property type="molecule type" value="Genomic_DNA"/>
</dbReference>
<evidence type="ECO:0000313" key="2">
    <source>
        <dbReference type="EMBL" id="KFM20105.1"/>
    </source>
</evidence>